<dbReference type="GeneID" id="39734712"/>
<keyword evidence="2" id="KW-1185">Reference proteome</keyword>
<dbReference type="KEGG" id="prel:PRELSG_0310400"/>
<evidence type="ECO:0000313" key="1">
    <source>
        <dbReference type="EMBL" id="CRG98615.1"/>
    </source>
</evidence>
<evidence type="ECO:0000313" key="2">
    <source>
        <dbReference type="Proteomes" id="UP000220158"/>
    </source>
</evidence>
<dbReference type="AlphaFoldDB" id="A0A1J1H0X8"/>
<gene>
    <name evidence="1" type="ORF">PRELSG_0310400</name>
</gene>
<dbReference type="RefSeq" id="XP_028531625.1">
    <property type="nucleotide sequence ID" value="XM_028680094.1"/>
</dbReference>
<dbReference type="OrthoDB" id="376231at2759"/>
<name>A0A1J1H0X8_PLARL</name>
<organism evidence="1 2">
    <name type="scientific">Plasmodium relictum</name>
    <dbReference type="NCBI Taxonomy" id="85471"/>
    <lineage>
        <taxon>Eukaryota</taxon>
        <taxon>Sar</taxon>
        <taxon>Alveolata</taxon>
        <taxon>Apicomplexa</taxon>
        <taxon>Aconoidasida</taxon>
        <taxon>Haemosporida</taxon>
        <taxon>Plasmodiidae</taxon>
        <taxon>Plasmodium</taxon>
        <taxon>Plasmodium (Haemamoeba)</taxon>
    </lineage>
</organism>
<sequence length="973" mass="117731">MAIMQNSLKTLNNSIKKIKNIDLFKHKNDFYVKYKELNKISDREIDKERILLRSYLFKKKEEYLNEKDISKILNKIIKKKIKNEYIWNIIKNLIFKFNLKCVNDSSLYNEKNNDYLTYENEELFYYNKNFDHVNVYLLAIAIQILNKKNANLFNFLFFYLKYFCTNIEPRHFLHIFLILVKNTYRDINNLSKSILLEEVNKFNNDNDSNNRGNTILSDSHTIKEEYVDKIICSQKNFIEILSKYCIYKINFFSFNDISLVCEALCYFSLKENPFSDYWNTFLFYIFEINTKNERINEFEEKNKNNLLCTRNNFLKKKYEHSGLFMKKKIKTYEQNKDYYNKYIELNGRNILSILKYIHNYYSVYPQIKILAKKIKSIFLKINFDVTLYECSEILYYFNSLNELNIKILKDKINIYEYQFKDVFLSFYDLNCLLKISELYHKYSNHIPFLNIFLHNIHKFSIENVSIIFKLIFKNYEYNLHSELEYNSNISKTYLSNNNDTYYNCTYNFSFINNIFLYSSNFSYTHENNNVNCFKQNYKKNKCKNNEVEINNLNSPNYFSLFYFNKNDLNYLHKSDYSINKENLSTGYSCSEFILNKREIKHRWDYINDINNGNLLKGICTLLSSFSEIIENFSYKEIFFLCEILNKQEYVHNSILVAINNRICKDLEKYSIISSSYLDYIFFIACFIYSNEFKEERLINYLINFFLNKQAISLKHKYHFIFYLLILKKGIISVEYSNLIIKNVTLFNYPTLYEYILIYFLKSSKNNYKLLLNKNKIKKRKCMEVSSCKHIIANSILNTSYFENIHIFNENYFNRELLKIFLYLWSITISRPGRKFIDLIVILNKFFDDKSVRDYLFNKVITKKIERYARLVKYKKNKKYVILCNDPIKKEYITFDIEKFHLLNGNISPKQSIPENKTDEKLKIKDSINYILNDYKYKKDIVIKKDIKNSKPAKYLKNHKKGSPVQHFLSLYYE</sequence>
<dbReference type="Proteomes" id="UP000220158">
    <property type="component" value="Chromosome 3"/>
</dbReference>
<accession>A0A1J1H0X8</accession>
<proteinExistence type="predicted"/>
<dbReference type="EMBL" id="LN835298">
    <property type="protein sequence ID" value="CRG98615.1"/>
    <property type="molecule type" value="Genomic_DNA"/>
</dbReference>
<reference evidence="1 2" key="1">
    <citation type="submission" date="2015-04" db="EMBL/GenBank/DDBJ databases">
        <authorList>
            <consortium name="Pathogen Informatics"/>
        </authorList>
    </citation>
    <scope>NUCLEOTIDE SEQUENCE [LARGE SCALE GENOMIC DNA]</scope>
    <source>
        <strain evidence="1 2">SGS1</strain>
    </source>
</reference>
<dbReference type="VEuPathDB" id="PlasmoDB:PRELSG_0310400"/>
<protein>
    <submittedName>
        <fullName evidence="1">Uncharacterized protein</fullName>
    </submittedName>
</protein>